<accession>A0A9D2ENA2</accession>
<reference evidence="1" key="1">
    <citation type="journal article" date="2021" name="PeerJ">
        <title>Extensive microbial diversity within the chicken gut microbiome revealed by metagenomics and culture.</title>
        <authorList>
            <person name="Gilroy R."/>
            <person name="Ravi A."/>
            <person name="Getino M."/>
            <person name="Pursley I."/>
            <person name="Horton D.L."/>
            <person name="Alikhan N.F."/>
            <person name="Baker D."/>
            <person name="Gharbi K."/>
            <person name="Hall N."/>
            <person name="Watson M."/>
            <person name="Adriaenssens E.M."/>
            <person name="Foster-Nyarko E."/>
            <person name="Jarju S."/>
            <person name="Secka A."/>
            <person name="Antonio M."/>
            <person name="Oren A."/>
            <person name="Chaudhuri R.R."/>
            <person name="La Ragione R."/>
            <person name="Hildebrand F."/>
            <person name="Pallen M.J."/>
        </authorList>
    </citation>
    <scope>NUCLEOTIDE SEQUENCE</scope>
    <source>
        <strain evidence="1">CHK179-28034</strain>
    </source>
</reference>
<reference evidence="1" key="2">
    <citation type="submission" date="2021-04" db="EMBL/GenBank/DDBJ databases">
        <authorList>
            <person name="Gilroy R."/>
        </authorList>
    </citation>
    <scope>NUCLEOTIDE SEQUENCE</scope>
    <source>
        <strain evidence="1">CHK179-28034</strain>
    </source>
</reference>
<dbReference type="AlphaFoldDB" id="A0A9D2ENA2"/>
<comment type="caution">
    <text evidence="1">The sequence shown here is derived from an EMBL/GenBank/DDBJ whole genome shotgun (WGS) entry which is preliminary data.</text>
</comment>
<protein>
    <submittedName>
        <fullName evidence="1">Uncharacterized protein</fullName>
    </submittedName>
</protein>
<dbReference type="Proteomes" id="UP000824049">
    <property type="component" value="Unassembled WGS sequence"/>
</dbReference>
<organism evidence="1 2">
    <name type="scientific">Candidatus Anaerobutyricum stercoris</name>
    <dbReference type="NCBI Taxonomy" id="2838457"/>
    <lineage>
        <taxon>Bacteria</taxon>
        <taxon>Bacillati</taxon>
        <taxon>Bacillota</taxon>
        <taxon>Clostridia</taxon>
        <taxon>Lachnospirales</taxon>
        <taxon>Lachnospiraceae</taxon>
        <taxon>Anaerobutyricum</taxon>
    </lineage>
</organism>
<sequence length="75" mass="8683">MEQLYAAMDELLQTESELNALKAVMSVMREGCRARESQEMEDVLCVFEIYLSCVAEHMRNSIHILDQFLAERKKG</sequence>
<evidence type="ECO:0000313" key="1">
    <source>
        <dbReference type="EMBL" id="HIZ40617.1"/>
    </source>
</evidence>
<proteinExistence type="predicted"/>
<gene>
    <name evidence="1" type="ORF">H9968_12005</name>
</gene>
<dbReference type="EMBL" id="DXBR01000109">
    <property type="protein sequence ID" value="HIZ40617.1"/>
    <property type="molecule type" value="Genomic_DNA"/>
</dbReference>
<name>A0A9D2ENA2_9FIRM</name>
<evidence type="ECO:0000313" key="2">
    <source>
        <dbReference type="Proteomes" id="UP000824049"/>
    </source>
</evidence>